<evidence type="ECO:0008006" key="3">
    <source>
        <dbReference type="Google" id="ProtNLM"/>
    </source>
</evidence>
<proteinExistence type="predicted"/>
<dbReference type="Pfam" id="PF00450">
    <property type="entry name" value="Peptidase_S10"/>
    <property type="match status" value="1"/>
</dbReference>
<dbReference type="RefSeq" id="WP_160202374.1">
    <property type="nucleotide sequence ID" value="NZ_QXWK01000019.1"/>
</dbReference>
<evidence type="ECO:0000313" key="2">
    <source>
        <dbReference type="Proteomes" id="UP000446866"/>
    </source>
</evidence>
<reference evidence="1 2" key="1">
    <citation type="submission" date="2018-08" db="EMBL/GenBank/DDBJ databases">
        <title>Murine metabolic-syndrome-specific gut microbial biobank.</title>
        <authorList>
            <person name="Liu C."/>
        </authorList>
    </citation>
    <scope>NUCLEOTIDE SEQUENCE [LARGE SCALE GENOMIC DNA]</scope>
    <source>
        <strain evidence="1 2">28</strain>
    </source>
</reference>
<dbReference type="AlphaFoldDB" id="A0A845QN12"/>
<evidence type="ECO:0000313" key="1">
    <source>
        <dbReference type="EMBL" id="NBH62087.1"/>
    </source>
</evidence>
<keyword evidence="2" id="KW-1185">Reference proteome</keyword>
<dbReference type="Gene3D" id="3.40.50.1820">
    <property type="entry name" value="alpha/beta hydrolase"/>
    <property type="match status" value="1"/>
</dbReference>
<sequence length="468" mass="52180">MREYTTTANQLMLQGKPLTYRTRCKAYAVKDIDGREIGDMFFYEYMRTDVVCSEKRPVLFAYNGGPGASCFWLHIGCFAPKRVKMEWIFNGEEEPKETLLEENPNCPLDICDIVLIDPLGTGYGSFAGEQEVKAFCYPEADAGVIADFIADWLIEHQRTDSPVYLAAESYGTIRSVLVASALTGGPLLPSAKAKGIRVSGMIMMGSSIIAEPTNSFFSEKGLPFSVQILPTAAAANWYHSKEKSCTLEERMDETQQFIENTYLRALYLGSRLPEEEQTAAAEQLSALTGLSAGWLKVHGLQFDSTYFRSQRLSEQGMIMSLYDARFVRRQGTEIDPAADDAALGKLAPYFLKGLRAYGKELGIEEMKPFIYTDFHQAMNWTFRADSTPFAHLQAALDRDKNMRVFFANGVYDFCSEAGQAAYAAAKLRTDEGQVLVKNYPSGHMPYIGTESAALLGKDLRAFLQKGIY</sequence>
<gene>
    <name evidence="1" type="ORF">D0435_10530</name>
</gene>
<dbReference type="GO" id="GO:0006508">
    <property type="term" value="P:proteolysis"/>
    <property type="evidence" value="ECO:0007669"/>
    <property type="project" value="InterPro"/>
</dbReference>
<dbReference type="GO" id="GO:0004185">
    <property type="term" value="F:serine-type carboxypeptidase activity"/>
    <property type="evidence" value="ECO:0007669"/>
    <property type="project" value="InterPro"/>
</dbReference>
<comment type="caution">
    <text evidence="1">The sequence shown here is derived from an EMBL/GenBank/DDBJ whole genome shotgun (WGS) entry which is preliminary data.</text>
</comment>
<name>A0A845QN12_9FIRM</name>
<dbReference type="EMBL" id="QXWK01000019">
    <property type="protein sequence ID" value="NBH62087.1"/>
    <property type="molecule type" value="Genomic_DNA"/>
</dbReference>
<accession>A0A845QN12</accession>
<protein>
    <recommendedName>
        <fullName evidence="3">Serine carboxypeptidase</fullName>
    </recommendedName>
</protein>
<dbReference type="SUPFAM" id="SSF53474">
    <property type="entry name" value="alpha/beta-Hydrolases"/>
    <property type="match status" value="1"/>
</dbReference>
<dbReference type="InterPro" id="IPR029058">
    <property type="entry name" value="AB_hydrolase_fold"/>
</dbReference>
<dbReference type="Proteomes" id="UP000446866">
    <property type="component" value="Unassembled WGS sequence"/>
</dbReference>
<dbReference type="InterPro" id="IPR001563">
    <property type="entry name" value="Peptidase_S10"/>
</dbReference>
<organism evidence="1 2">
    <name type="scientific">Anaerotruncus colihominis</name>
    <dbReference type="NCBI Taxonomy" id="169435"/>
    <lineage>
        <taxon>Bacteria</taxon>
        <taxon>Bacillati</taxon>
        <taxon>Bacillota</taxon>
        <taxon>Clostridia</taxon>
        <taxon>Eubacteriales</taxon>
        <taxon>Oscillospiraceae</taxon>
        <taxon>Anaerotruncus</taxon>
    </lineage>
</organism>